<reference evidence="2" key="1">
    <citation type="submission" date="2021-05" db="EMBL/GenBank/DDBJ databases">
        <authorList>
            <person name="Alioto T."/>
            <person name="Alioto T."/>
            <person name="Gomez Garrido J."/>
        </authorList>
    </citation>
    <scope>NUCLEOTIDE SEQUENCE</scope>
</reference>
<protein>
    <submittedName>
        <fullName evidence="2">(northern house mosquito) hypothetical protein</fullName>
    </submittedName>
</protein>
<keyword evidence="1" id="KW-0812">Transmembrane</keyword>
<evidence type="ECO:0000313" key="2">
    <source>
        <dbReference type="EMBL" id="CAG6544623.1"/>
    </source>
</evidence>
<dbReference type="EMBL" id="HBUE01230498">
    <property type="protein sequence ID" value="CAG6544623.1"/>
    <property type="molecule type" value="Transcribed_RNA"/>
</dbReference>
<accession>A0A8D8I1M2</accession>
<proteinExistence type="predicted"/>
<sequence length="111" mass="12717">MIFRSHFHSEQLYRRTAYGKVQRVAGAIPKFQHSVGQDQRLQNLLFRTALPVVRDPAKHPKNNSVATANGNIGRFLIVFLVLCIFHLLKFHRTDISRHPKNNNISAISRAC</sequence>
<dbReference type="AlphaFoldDB" id="A0A8D8I1M2"/>
<dbReference type="EMBL" id="HBUE01337287">
    <property type="protein sequence ID" value="CAG6596761.1"/>
    <property type="molecule type" value="Transcribed_RNA"/>
</dbReference>
<name>A0A8D8I1M2_CULPI</name>
<organism evidence="2">
    <name type="scientific">Culex pipiens</name>
    <name type="common">House mosquito</name>
    <dbReference type="NCBI Taxonomy" id="7175"/>
    <lineage>
        <taxon>Eukaryota</taxon>
        <taxon>Metazoa</taxon>
        <taxon>Ecdysozoa</taxon>
        <taxon>Arthropoda</taxon>
        <taxon>Hexapoda</taxon>
        <taxon>Insecta</taxon>
        <taxon>Pterygota</taxon>
        <taxon>Neoptera</taxon>
        <taxon>Endopterygota</taxon>
        <taxon>Diptera</taxon>
        <taxon>Nematocera</taxon>
        <taxon>Culicoidea</taxon>
        <taxon>Culicidae</taxon>
        <taxon>Culicinae</taxon>
        <taxon>Culicini</taxon>
        <taxon>Culex</taxon>
        <taxon>Culex</taxon>
    </lineage>
</organism>
<evidence type="ECO:0000256" key="1">
    <source>
        <dbReference type="SAM" id="Phobius"/>
    </source>
</evidence>
<keyword evidence="1" id="KW-1133">Transmembrane helix</keyword>
<feature type="transmembrane region" description="Helical" evidence="1">
    <location>
        <begin position="72"/>
        <end position="90"/>
    </location>
</feature>
<keyword evidence="1" id="KW-0472">Membrane</keyword>